<protein>
    <submittedName>
        <fullName evidence="4">Pseudouridine synthase</fullName>
    </submittedName>
</protein>
<evidence type="ECO:0000256" key="1">
    <source>
        <dbReference type="ARBA" id="ARBA00010876"/>
    </source>
</evidence>
<feature type="domain" description="Pseudouridine synthase RsuA/RluA-like" evidence="3">
    <location>
        <begin position="60"/>
        <end position="241"/>
    </location>
</feature>
<dbReference type="PANTHER" id="PTHR21600">
    <property type="entry name" value="MITOCHONDRIAL RNA PSEUDOURIDINE SYNTHASE"/>
    <property type="match status" value="1"/>
</dbReference>
<dbReference type="GO" id="GO:0009982">
    <property type="term" value="F:pseudouridine synthase activity"/>
    <property type="evidence" value="ECO:0007669"/>
    <property type="project" value="InterPro"/>
</dbReference>
<evidence type="ECO:0000256" key="2">
    <source>
        <dbReference type="SAM" id="MobiDB-lite"/>
    </source>
</evidence>
<organism evidence="4 5">
    <name type="scientific">Dichomitus squalens</name>
    <dbReference type="NCBI Taxonomy" id="114155"/>
    <lineage>
        <taxon>Eukaryota</taxon>
        <taxon>Fungi</taxon>
        <taxon>Dikarya</taxon>
        <taxon>Basidiomycota</taxon>
        <taxon>Agaricomycotina</taxon>
        <taxon>Agaricomycetes</taxon>
        <taxon>Polyporales</taxon>
        <taxon>Polyporaceae</taxon>
        <taxon>Dichomitus</taxon>
    </lineage>
</organism>
<dbReference type="SUPFAM" id="SSF55120">
    <property type="entry name" value="Pseudouridine synthase"/>
    <property type="match status" value="1"/>
</dbReference>
<dbReference type="Gene3D" id="3.30.2350.10">
    <property type="entry name" value="Pseudouridine synthase"/>
    <property type="match status" value="1"/>
</dbReference>
<dbReference type="GO" id="GO:0000455">
    <property type="term" value="P:enzyme-directed rRNA pseudouridine synthesis"/>
    <property type="evidence" value="ECO:0007669"/>
    <property type="project" value="TreeGrafter"/>
</dbReference>
<feature type="compositionally biased region" description="Polar residues" evidence="2">
    <location>
        <begin position="24"/>
        <end position="40"/>
    </location>
</feature>
<accession>A0A4Q9PN64</accession>
<evidence type="ECO:0000313" key="4">
    <source>
        <dbReference type="EMBL" id="TBU55702.1"/>
    </source>
</evidence>
<dbReference type="Pfam" id="PF00849">
    <property type="entry name" value="PseudoU_synth_2"/>
    <property type="match status" value="1"/>
</dbReference>
<dbReference type="InterPro" id="IPR006145">
    <property type="entry name" value="PsdUridine_synth_RsuA/RluA"/>
</dbReference>
<dbReference type="GO" id="GO:0003723">
    <property type="term" value="F:RNA binding"/>
    <property type="evidence" value="ECO:0007669"/>
    <property type="project" value="InterPro"/>
</dbReference>
<dbReference type="STRING" id="114155.A0A4Q9PN64"/>
<evidence type="ECO:0000313" key="5">
    <source>
        <dbReference type="Proteomes" id="UP000292082"/>
    </source>
</evidence>
<dbReference type="EMBL" id="ML145164">
    <property type="protein sequence ID" value="TBU55702.1"/>
    <property type="molecule type" value="Genomic_DNA"/>
</dbReference>
<dbReference type="InterPro" id="IPR050188">
    <property type="entry name" value="RluA_PseudoU_synthase"/>
</dbReference>
<evidence type="ECO:0000259" key="3">
    <source>
        <dbReference type="Pfam" id="PF00849"/>
    </source>
</evidence>
<dbReference type="PANTHER" id="PTHR21600:SF87">
    <property type="entry name" value="RNA PSEUDOURIDYLATE SYNTHASE DOMAIN-CONTAINING PROTEIN 1"/>
    <property type="match status" value="1"/>
</dbReference>
<keyword evidence="5" id="KW-1185">Reference proteome</keyword>
<sequence>MQPTLVRRTVSIPQRIPKPRRQVSSRPKSAPNASDTTTTPKGPIYRLPAEKLLLYADRGLIVVNKPNGLISQLSDPRNRRTEPNIDADIFATFMEDLANKLGAKEPLRPLHRLDKPTTGALAIARHAHSARDFANQLSAREVEKTYLALVVGDASAFPEPHGTIETELECRNGRMRISGAERVYERPETEPRAPRERGENWIKPAVSGYEVLASSPKVPLSLLRLRLHTGVKHQLRVHLAQALRTPVLGDALYLDPSLTRLRAIAQTIDVPRSLFLHSSRISLNRYRPRRVRLAVGAPLPMTFVDVCEKADIPLDVDDVVGGVWVDGAKALGPHAAPDERATDMIEYLRGQWYWRGKPEW</sequence>
<dbReference type="CDD" id="cd02869">
    <property type="entry name" value="PseudoU_synth_RluA_like"/>
    <property type="match status" value="1"/>
</dbReference>
<name>A0A4Q9PN64_9APHY</name>
<proteinExistence type="inferred from homology"/>
<gene>
    <name evidence="4" type="ORF">BD310DRAFT_673010</name>
</gene>
<dbReference type="InterPro" id="IPR020103">
    <property type="entry name" value="PsdUridine_synth_cat_dom_sf"/>
</dbReference>
<dbReference type="AlphaFoldDB" id="A0A4Q9PN64"/>
<dbReference type="Proteomes" id="UP000292082">
    <property type="component" value="Unassembled WGS sequence"/>
</dbReference>
<feature type="region of interest" description="Disordered" evidence="2">
    <location>
        <begin position="16"/>
        <end position="43"/>
    </location>
</feature>
<comment type="similarity">
    <text evidence="1">Belongs to the pseudouridine synthase RluA family.</text>
</comment>
<reference evidence="4 5" key="1">
    <citation type="submission" date="2019-01" db="EMBL/GenBank/DDBJ databases">
        <title>Draft genome sequences of three monokaryotic isolates of the white-rot basidiomycete fungus Dichomitus squalens.</title>
        <authorList>
            <consortium name="DOE Joint Genome Institute"/>
            <person name="Lopez S.C."/>
            <person name="Andreopoulos B."/>
            <person name="Pangilinan J."/>
            <person name="Lipzen A."/>
            <person name="Riley R."/>
            <person name="Ahrendt S."/>
            <person name="Ng V."/>
            <person name="Barry K."/>
            <person name="Daum C."/>
            <person name="Grigoriev I.V."/>
            <person name="Hilden K.S."/>
            <person name="Makela M.R."/>
            <person name="de Vries R.P."/>
        </authorList>
    </citation>
    <scope>NUCLEOTIDE SEQUENCE [LARGE SCALE GENOMIC DNA]</scope>
    <source>
        <strain evidence="4 5">CBS 464.89</strain>
    </source>
</reference>